<keyword evidence="5" id="KW-0808">Transferase</keyword>
<dbReference type="GO" id="GO:0005886">
    <property type="term" value="C:plasma membrane"/>
    <property type="evidence" value="ECO:0007669"/>
    <property type="project" value="UniProtKB-SubCell"/>
</dbReference>
<keyword evidence="8" id="KW-0812">Transmembrane</keyword>
<dbReference type="InterPro" id="IPR013655">
    <property type="entry name" value="PAS_fold_3"/>
</dbReference>
<dbReference type="GO" id="GO:0007234">
    <property type="term" value="P:osmosensory signaling via phosphorelay pathway"/>
    <property type="evidence" value="ECO:0007669"/>
    <property type="project" value="TreeGrafter"/>
</dbReference>
<dbReference type="SUPFAM" id="SSF55874">
    <property type="entry name" value="ATPase domain of HSP90 chaperone/DNA topoisomerase II/histidine kinase"/>
    <property type="match status" value="1"/>
</dbReference>
<protein>
    <recommendedName>
        <fullName evidence="3">histidine kinase</fullName>
        <ecNumber evidence="3">2.7.13.3</ecNumber>
    </recommendedName>
</protein>
<dbReference type="EMBL" id="CP054143">
    <property type="protein sequence ID" value="QKJ67999.1"/>
    <property type="molecule type" value="Genomic_DNA"/>
</dbReference>
<evidence type="ECO:0000256" key="1">
    <source>
        <dbReference type="ARBA" id="ARBA00000085"/>
    </source>
</evidence>
<dbReference type="KEGG" id="dee:HQN60_15425"/>
<evidence type="ECO:0000313" key="14">
    <source>
        <dbReference type="Proteomes" id="UP000504844"/>
    </source>
</evidence>
<name>A0A6M8SZP5_9NEIS</name>
<dbReference type="InterPro" id="IPR035965">
    <property type="entry name" value="PAS-like_dom_sf"/>
</dbReference>
<dbReference type="InterPro" id="IPR036890">
    <property type="entry name" value="HATPase_C_sf"/>
</dbReference>
<keyword evidence="7 8" id="KW-0472">Membrane</keyword>
<proteinExistence type="predicted"/>
<organism evidence="13 14">
    <name type="scientific">Deefgea piscis</name>
    <dbReference type="NCBI Taxonomy" id="2739061"/>
    <lineage>
        <taxon>Bacteria</taxon>
        <taxon>Pseudomonadati</taxon>
        <taxon>Pseudomonadota</taxon>
        <taxon>Betaproteobacteria</taxon>
        <taxon>Neisseriales</taxon>
        <taxon>Chitinibacteraceae</taxon>
        <taxon>Deefgea</taxon>
    </lineage>
</organism>
<evidence type="ECO:0000259" key="9">
    <source>
        <dbReference type="PROSITE" id="PS50109"/>
    </source>
</evidence>
<dbReference type="InterPro" id="IPR000014">
    <property type="entry name" value="PAS"/>
</dbReference>
<evidence type="ECO:0000313" key="13">
    <source>
        <dbReference type="EMBL" id="QKJ67999.1"/>
    </source>
</evidence>
<dbReference type="PRINTS" id="PR00344">
    <property type="entry name" value="BCTRLSENSOR"/>
</dbReference>
<dbReference type="SMART" id="SM00304">
    <property type="entry name" value="HAMP"/>
    <property type="match status" value="1"/>
</dbReference>
<reference evidence="13 14" key="1">
    <citation type="submission" date="2020-05" db="EMBL/GenBank/DDBJ databases">
        <title>Complete genome sequence of Deefgea sp. D17.</title>
        <authorList>
            <person name="Bae J.-W."/>
            <person name="Han J.E."/>
        </authorList>
    </citation>
    <scope>NUCLEOTIDE SEQUENCE [LARGE SCALE GENOMIC DNA]</scope>
    <source>
        <strain evidence="13 14">D17</strain>
    </source>
</reference>
<dbReference type="SMART" id="SM00388">
    <property type="entry name" value="HisKA"/>
    <property type="match status" value="1"/>
</dbReference>
<dbReference type="EC" id="2.7.13.3" evidence="3"/>
<dbReference type="CDD" id="cd00082">
    <property type="entry name" value="HisKA"/>
    <property type="match status" value="1"/>
</dbReference>
<feature type="domain" description="PAS" evidence="10">
    <location>
        <begin position="242"/>
        <end position="300"/>
    </location>
</feature>
<dbReference type="InterPro" id="IPR036097">
    <property type="entry name" value="HisK_dim/P_sf"/>
</dbReference>
<dbReference type="CDD" id="cd06225">
    <property type="entry name" value="HAMP"/>
    <property type="match status" value="1"/>
</dbReference>
<accession>A0A6M8SZP5</accession>
<evidence type="ECO:0000256" key="4">
    <source>
        <dbReference type="ARBA" id="ARBA00022553"/>
    </source>
</evidence>
<evidence type="ECO:0000256" key="8">
    <source>
        <dbReference type="SAM" id="Phobius"/>
    </source>
</evidence>
<keyword evidence="8" id="KW-1133">Transmembrane helix</keyword>
<dbReference type="NCBIfam" id="TIGR00229">
    <property type="entry name" value="sensory_box"/>
    <property type="match status" value="1"/>
</dbReference>
<feature type="domain" description="PAC" evidence="11">
    <location>
        <begin position="317"/>
        <end position="368"/>
    </location>
</feature>
<dbReference type="InterPro" id="IPR004358">
    <property type="entry name" value="Sig_transdc_His_kin-like_C"/>
</dbReference>
<feature type="domain" description="HAMP" evidence="12">
    <location>
        <begin position="164"/>
        <end position="216"/>
    </location>
</feature>
<evidence type="ECO:0000259" key="10">
    <source>
        <dbReference type="PROSITE" id="PS50112"/>
    </source>
</evidence>
<dbReference type="AlphaFoldDB" id="A0A6M8SZP5"/>
<dbReference type="PANTHER" id="PTHR42878">
    <property type="entry name" value="TWO-COMPONENT HISTIDINE KINASE"/>
    <property type="match status" value="1"/>
</dbReference>
<dbReference type="RefSeq" id="WP_173534500.1">
    <property type="nucleotide sequence ID" value="NZ_CP054143.1"/>
</dbReference>
<dbReference type="Pfam" id="PF00672">
    <property type="entry name" value="HAMP"/>
    <property type="match status" value="1"/>
</dbReference>
<dbReference type="PROSITE" id="PS50113">
    <property type="entry name" value="PAC"/>
    <property type="match status" value="1"/>
</dbReference>
<keyword evidence="6" id="KW-0418">Kinase</keyword>
<dbReference type="PANTHER" id="PTHR42878:SF15">
    <property type="entry name" value="BACTERIOPHYTOCHROME"/>
    <property type="match status" value="1"/>
</dbReference>
<feature type="domain" description="Histidine kinase" evidence="9">
    <location>
        <begin position="397"/>
        <end position="609"/>
    </location>
</feature>
<keyword evidence="4" id="KW-0597">Phosphoprotein</keyword>
<dbReference type="SUPFAM" id="SSF47384">
    <property type="entry name" value="Homodimeric domain of signal transducing histidine kinase"/>
    <property type="match status" value="1"/>
</dbReference>
<evidence type="ECO:0000259" key="12">
    <source>
        <dbReference type="PROSITE" id="PS50885"/>
    </source>
</evidence>
<dbReference type="Pfam" id="PF00512">
    <property type="entry name" value="HisKA"/>
    <property type="match status" value="1"/>
</dbReference>
<dbReference type="Pfam" id="PF02518">
    <property type="entry name" value="HATPase_c"/>
    <property type="match status" value="1"/>
</dbReference>
<dbReference type="GO" id="GO:0000155">
    <property type="term" value="F:phosphorelay sensor kinase activity"/>
    <property type="evidence" value="ECO:0007669"/>
    <property type="project" value="InterPro"/>
</dbReference>
<dbReference type="Gene3D" id="3.30.450.20">
    <property type="entry name" value="PAS domain"/>
    <property type="match status" value="1"/>
</dbReference>
<dbReference type="Gene3D" id="6.10.340.10">
    <property type="match status" value="1"/>
</dbReference>
<gene>
    <name evidence="13" type="ORF">HQN60_15425</name>
</gene>
<dbReference type="SMART" id="SM00387">
    <property type="entry name" value="HATPase_c"/>
    <property type="match status" value="1"/>
</dbReference>
<dbReference type="InterPro" id="IPR003661">
    <property type="entry name" value="HisK_dim/P_dom"/>
</dbReference>
<evidence type="ECO:0000259" key="11">
    <source>
        <dbReference type="PROSITE" id="PS50113"/>
    </source>
</evidence>
<evidence type="ECO:0000256" key="6">
    <source>
        <dbReference type="ARBA" id="ARBA00022777"/>
    </source>
</evidence>
<dbReference type="Gene3D" id="3.30.565.10">
    <property type="entry name" value="Histidine kinase-like ATPase, C-terminal domain"/>
    <property type="match status" value="1"/>
</dbReference>
<evidence type="ECO:0000256" key="7">
    <source>
        <dbReference type="ARBA" id="ARBA00023136"/>
    </source>
</evidence>
<sequence>MNLPLRSAVILAILVGLCLPATITGYIGLQYEQQAAQNQISRDQQRIADVLALGMQEPLWNLAPESARPLLDALMSDERTVSITINDQKLGPFLSANQPERKKGHTASLSRPVIKQGTTIGIATVEFSDGISTQHIKRKLQIYLLAVIVQVVLSLGLILFLLNSRILRPLKKLTEQSQRLADRQLNQAFIWRRHDELGHLGQSLESTRQALHDLIGTLEQKNVQLEADLISRKQIESALRVSQDRFRRLVESTRIIPWDARPDEWRFTYVGPQAEQLLGFPIAVWYSEAFLSNYLHPDDRHLAYPLFADKMMLGQTYEFECRLLSASGKAIWVHFFATVSQDQNGQAHLQGFLFDIQARKHNEQQLEQYRHHLEEVVENRSRALVTVNHELEILMASIAQDLRSPLKTIDGFSQVLIDDYREKLDGNARNYLLRIRSSTQTMSNRIDDLLMLQELSRNELRQDEINLSEMANDIMEELSLLQTEREISLHIQAEMMVFADRHLMRIALYNFFENAWQFAKPEQAIHITFACNTINGQPVFYIADQGLGLDPEQSKRLFTPFFRSQHEPRSSGIGLTVVQRIISRHNGHLWVKSNLGEGATFYFTLPDSRNAQSA</sequence>
<dbReference type="GO" id="GO:0000156">
    <property type="term" value="F:phosphorelay response regulator activity"/>
    <property type="evidence" value="ECO:0007669"/>
    <property type="project" value="TreeGrafter"/>
</dbReference>
<keyword evidence="14" id="KW-1185">Reference proteome</keyword>
<dbReference type="PROSITE" id="PS50109">
    <property type="entry name" value="HIS_KIN"/>
    <property type="match status" value="1"/>
</dbReference>
<comment type="catalytic activity">
    <reaction evidence="1">
        <text>ATP + protein L-histidine = ADP + protein N-phospho-L-histidine.</text>
        <dbReference type="EC" id="2.7.13.3"/>
    </reaction>
</comment>
<dbReference type="GO" id="GO:0030295">
    <property type="term" value="F:protein kinase activator activity"/>
    <property type="evidence" value="ECO:0007669"/>
    <property type="project" value="TreeGrafter"/>
</dbReference>
<feature type="transmembrane region" description="Helical" evidence="8">
    <location>
        <begin position="142"/>
        <end position="162"/>
    </location>
</feature>
<dbReference type="PROSITE" id="PS50885">
    <property type="entry name" value="HAMP"/>
    <property type="match status" value="1"/>
</dbReference>
<comment type="subcellular location">
    <subcellularLocation>
        <location evidence="2">Cell inner membrane</location>
        <topology evidence="2">Multi-pass membrane protein</topology>
    </subcellularLocation>
</comment>
<dbReference type="CDD" id="cd00130">
    <property type="entry name" value="PAS"/>
    <property type="match status" value="1"/>
</dbReference>
<dbReference type="InterPro" id="IPR050351">
    <property type="entry name" value="BphY/WalK/GraS-like"/>
</dbReference>
<dbReference type="InterPro" id="IPR005467">
    <property type="entry name" value="His_kinase_dom"/>
</dbReference>
<dbReference type="Proteomes" id="UP000504844">
    <property type="component" value="Chromosome"/>
</dbReference>
<dbReference type="SUPFAM" id="SSF158472">
    <property type="entry name" value="HAMP domain-like"/>
    <property type="match status" value="1"/>
</dbReference>
<dbReference type="FunFam" id="3.30.565.10:FF:000006">
    <property type="entry name" value="Sensor histidine kinase WalK"/>
    <property type="match status" value="1"/>
</dbReference>
<dbReference type="Gene3D" id="1.10.287.130">
    <property type="match status" value="1"/>
</dbReference>
<dbReference type="Pfam" id="PF08447">
    <property type="entry name" value="PAS_3"/>
    <property type="match status" value="1"/>
</dbReference>
<dbReference type="InterPro" id="IPR000700">
    <property type="entry name" value="PAS-assoc_C"/>
</dbReference>
<evidence type="ECO:0000256" key="2">
    <source>
        <dbReference type="ARBA" id="ARBA00004429"/>
    </source>
</evidence>
<dbReference type="InterPro" id="IPR003660">
    <property type="entry name" value="HAMP_dom"/>
</dbReference>
<evidence type="ECO:0000256" key="5">
    <source>
        <dbReference type="ARBA" id="ARBA00022679"/>
    </source>
</evidence>
<dbReference type="InterPro" id="IPR003594">
    <property type="entry name" value="HATPase_dom"/>
</dbReference>
<dbReference type="PROSITE" id="PS50112">
    <property type="entry name" value="PAS"/>
    <property type="match status" value="1"/>
</dbReference>
<evidence type="ECO:0000256" key="3">
    <source>
        <dbReference type="ARBA" id="ARBA00012438"/>
    </source>
</evidence>
<dbReference type="SUPFAM" id="SSF55785">
    <property type="entry name" value="PYP-like sensor domain (PAS domain)"/>
    <property type="match status" value="1"/>
</dbReference>